<sequence length="108" mass="11540">MTHHMPLTPITEESRSGSMSAAAEVGLLTDEDDEEGLLADEHALFVAPQPDENMAGTIFGIQNVFVVVPQFVARWGCGRCIRGLMLEISGPDGSQEAESLSLCSHIGI</sequence>
<accession>A0A9P6TCB4</accession>
<dbReference type="EMBL" id="MU167251">
    <property type="protein sequence ID" value="KAG0147142.1"/>
    <property type="molecule type" value="Genomic_DNA"/>
</dbReference>
<comment type="caution">
    <text evidence="2">The sequence shown here is derived from an EMBL/GenBank/DDBJ whole genome shotgun (WGS) entry which is preliminary data.</text>
</comment>
<feature type="region of interest" description="Disordered" evidence="1">
    <location>
        <begin position="1"/>
        <end position="21"/>
    </location>
</feature>
<reference evidence="2" key="1">
    <citation type="submission" date="2013-11" db="EMBL/GenBank/DDBJ databases">
        <title>Genome sequence of the fusiform rust pathogen reveals effectors for host alternation and coevolution with pine.</title>
        <authorList>
            <consortium name="DOE Joint Genome Institute"/>
            <person name="Smith K."/>
            <person name="Pendleton A."/>
            <person name="Kubisiak T."/>
            <person name="Anderson C."/>
            <person name="Salamov A."/>
            <person name="Aerts A."/>
            <person name="Riley R."/>
            <person name="Clum A."/>
            <person name="Lindquist E."/>
            <person name="Ence D."/>
            <person name="Campbell M."/>
            <person name="Kronenberg Z."/>
            <person name="Feau N."/>
            <person name="Dhillon B."/>
            <person name="Hamelin R."/>
            <person name="Burleigh J."/>
            <person name="Smith J."/>
            <person name="Yandell M."/>
            <person name="Nelson C."/>
            <person name="Grigoriev I."/>
            <person name="Davis J."/>
        </authorList>
    </citation>
    <scope>NUCLEOTIDE SEQUENCE</scope>
    <source>
        <strain evidence="2">G11</strain>
    </source>
</reference>
<evidence type="ECO:0000313" key="2">
    <source>
        <dbReference type="EMBL" id="KAG0147142.1"/>
    </source>
</evidence>
<evidence type="ECO:0000256" key="1">
    <source>
        <dbReference type="SAM" id="MobiDB-lite"/>
    </source>
</evidence>
<dbReference type="AlphaFoldDB" id="A0A9P6TCB4"/>
<protein>
    <submittedName>
        <fullName evidence="2">Uncharacterized protein</fullName>
    </submittedName>
</protein>
<proteinExistence type="predicted"/>
<dbReference type="Proteomes" id="UP000886653">
    <property type="component" value="Unassembled WGS sequence"/>
</dbReference>
<name>A0A9P6TCB4_9BASI</name>
<organism evidence="2 3">
    <name type="scientific">Cronartium quercuum f. sp. fusiforme G11</name>
    <dbReference type="NCBI Taxonomy" id="708437"/>
    <lineage>
        <taxon>Eukaryota</taxon>
        <taxon>Fungi</taxon>
        <taxon>Dikarya</taxon>
        <taxon>Basidiomycota</taxon>
        <taxon>Pucciniomycotina</taxon>
        <taxon>Pucciniomycetes</taxon>
        <taxon>Pucciniales</taxon>
        <taxon>Coleosporiaceae</taxon>
        <taxon>Cronartium</taxon>
    </lineage>
</organism>
<evidence type="ECO:0000313" key="3">
    <source>
        <dbReference type="Proteomes" id="UP000886653"/>
    </source>
</evidence>
<gene>
    <name evidence="2" type="ORF">CROQUDRAFT_483022</name>
</gene>
<keyword evidence="3" id="KW-1185">Reference proteome</keyword>
<dbReference type="OrthoDB" id="28755at2759"/>